<dbReference type="AlphaFoldDB" id="A0A3B3T0G5"/>
<dbReference type="STRING" id="1676925.ENSPKIP00000036374"/>
<proteinExistence type="predicted"/>
<dbReference type="Ensembl" id="ENSPKIT00000017321.1">
    <property type="protein sequence ID" value="ENSPKIP00000036374.1"/>
    <property type="gene ID" value="ENSPKIG00000014967.1"/>
</dbReference>
<dbReference type="GO" id="GO:0001525">
    <property type="term" value="P:angiogenesis"/>
    <property type="evidence" value="ECO:0007669"/>
    <property type="project" value="TreeGrafter"/>
</dbReference>
<dbReference type="Gene3D" id="2.60.200.20">
    <property type="match status" value="1"/>
</dbReference>
<dbReference type="PROSITE" id="PS51126">
    <property type="entry name" value="DILUTE"/>
    <property type="match status" value="1"/>
</dbReference>
<dbReference type="PANTHER" id="PTHR16027">
    <property type="entry name" value="DILUTE DOMAIN-CONTAINING PROTEIN YPR089W"/>
    <property type="match status" value="1"/>
</dbReference>
<evidence type="ECO:0000259" key="3">
    <source>
        <dbReference type="PROSITE" id="PS50200"/>
    </source>
</evidence>
<dbReference type="InterPro" id="IPR000159">
    <property type="entry name" value="RA_dom"/>
</dbReference>
<dbReference type="Proteomes" id="UP000261540">
    <property type="component" value="Unplaced"/>
</dbReference>
<dbReference type="CDD" id="cd06690">
    <property type="entry name" value="PDZ_Radil-like"/>
    <property type="match status" value="1"/>
</dbReference>
<dbReference type="InterPro" id="IPR052072">
    <property type="entry name" value="Vascular_dev_regulator"/>
</dbReference>
<evidence type="ECO:0000256" key="1">
    <source>
        <dbReference type="SAM" id="MobiDB-lite"/>
    </source>
</evidence>
<keyword evidence="6" id="KW-1185">Reference proteome</keyword>
<dbReference type="PANTHER" id="PTHR16027:SF4">
    <property type="entry name" value="RAS-INTERACTING PROTEIN 1"/>
    <property type="match status" value="1"/>
</dbReference>
<organism evidence="5 6">
    <name type="scientific">Paramormyrops kingsleyae</name>
    <dbReference type="NCBI Taxonomy" id="1676925"/>
    <lineage>
        <taxon>Eukaryota</taxon>
        <taxon>Metazoa</taxon>
        <taxon>Chordata</taxon>
        <taxon>Craniata</taxon>
        <taxon>Vertebrata</taxon>
        <taxon>Euteleostomi</taxon>
        <taxon>Actinopterygii</taxon>
        <taxon>Neopterygii</taxon>
        <taxon>Teleostei</taxon>
        <taxon>Osteoglossocephala</taxon>
        <taxon>Osteoglossomorpha</taxon>
        <taxon>Osteoglossiformes</taxon>
        <taxon>Mormyridae</taxon>
        <taxon>Paramormyrops</taxon>
    </lineage>
</organism>
<feature type="domain" description="PDZ" evidence="2">
    <location>
        <begin position="1009"/>
        <end position="1094"/>
    </location>
</feature>
<dbReference type="Pfam" id="PF01843">
    <property type="entry name" value="DIL"/>
    <property type="match status" value="1"/>
</dbReference>
<dbReference type="InterPro" id="IPR036034">
    <property type="entry name" value="PDZ_sf"/>
</dbReference>
<dbReference type="SUPFAM" id="SSF54236">
    <property type="entry name" value="Ubiquitin-like"/>
    <property type="match status" value="1"/>
</dbReference>
<dbReference type="SMART" id="SM00314">
    <property type="entry name" value="RA"/>
    <property type="match status" value="1"/>
</dbReference>
<name>A0A3B3T0G5_9TELE</name>
<feature type="domain" description="Ras-associating" evidence="3">
    <location>
        <begin position="107"/>
        <end position="208"/>
    </location>
</feature>
<dbReference type="GeneTree" id="ENSGT00940000164726"/>
<feature type="compositionally biased region" description="Acidic residues" evidence="1">
    <location>
        <begin position="590"/>
        <end position="602"/>
    </location>
</feature>
<dbReference type="RefSeq" id="XP_023691427.1">
    <property type="nucleotide sequence ID" value="XM_023835659.2"/>
</dbReference>
<dbReference type="SMART" id="SM01132">
    <property type="entry name" value="DIL"/>
    <property type="match status" value="1"/>
</dbReference>
<evidence type="ECO:0000259" key="2">
    <source>
        <dbReference type="PROSITE" id="PS50106"/>
    </source>
</evidence>
<dbReference type="InterPro" id="IPR037983">
    <property type="entry name" value="CBD_Rasip1/Radil"/>
</dbReference>
<dbReference type="Gene3D" id="3.10.20.90">
    <property type="entry name" value="Phosphatidylinositol 3-kinase Catalytic Subunit, Chain A, domain 1"/>
    <property type="match status" value="1"/>
</dbReference>
<dbReference type="GO" id="GO:0007165">
    <property type="term" value="P:signal transduction"/>
    <property type="evidence" value="ECO:0007669"/>
    <property type="project" value="InterPro"/>
</dbReference>
<reference evidence="5" key="1">
    <citation type="submission" date="2025-08" db="UniProtKB">
        <authorList>
            <consortium name="Ensembl"/>
        </authorList>
    </citation>
    <scope>IDENTIFICATION</scope>
</reference>
<dbReference type="SUPFAM" id="SSF50156">
    <property type="entry name" value="PDZ domain-like"/>
    <property type="match status" value="1"/>
</dbReference>
<dbReference type="GO" id="GO:0005911">
    <property type="term" value="C:cell-cell junction"/>
    <property type="evidence" value="ECO:0007669"/>
    <property type="project" value="TreeGrafter"/>
</dbReference>
<feature type="region of interest" description="Disordered" evidence="1">
    <location>
        <begin position="35"/>
        <end position="67"/>
    </location>
</feature>
<dbReference type="Pfam" id="PF00788">
    <property type="entry name" value="RA"/>
    <property type="match status" value="1"/>
</dbReference>
<protein>
    <submittedName>
        <fullName evidence="5">Ras-associating and dilute domain-containing protein-like</fullName>
    </submittedName>
</protein>
<feature type="region of interest" description="Disordered" evidence="1">
    <location>
        <begin position="256"/>
        <end position="289"/>
    </location>
</feature>
<evidence type="ECO:0000313" key="5">
    <source>
        <dbReference type="Ensembl" id="ENSPKIP00000036374.1"/>
    </source>
</evidence>
<dbReference type="InterPro" id="IPR002710">
    <property type="entry name" value="Dilute_dom"/>
</dbReference>
<dbReference type="GO" id="GO:0035024">
    <property type="term" value="P:negative regulation of Rho protein signal transduction"/>
    <property type="evidence" value="ECO:0007669"/>
    <property type="project" value="TreeGrafter"/>
</dbReference>
<dbReference type="GeneID" id="111856037"/>
<dbReference type="Gene3D" id="2.30.42.10">
    <property type="match status" value="1"/>
</dbReference>
<evidence type="ECO:0000313" key="6">
    <source>
        <dbReference type="Proteomes" id="UP000261540"/>
    </source>
</evidence>
<dbReference type="Pfam" id="PF00595">
    <property type="entry name" value="PDZ"/>
    <property type="match status" value="1"/>
</dbReference>
<dbReference type="InterPro" id="IPR001478">
    <property type="entry name" value="PDZ"/>
</dbReference>
<dbReference type="PROSITE" id="PS50200">
    <property type="entry name" value="RA"/>
    <property type="match status" value="1"/>
</dbReference>
<sequence>MISREHNYQMSKSTLNIPVGLLIQSPKKRLVKLGRNASNGSVQSKLSSATTRSAESALHRESSKNKAPWHSRGLAAIFSRGAHLDGAGGDSAVLSDSLSEMSSPDSSPSILKIFGSAVSQGAHYKSVLATIHSTAKEIIQEALERYDLEEDADAYVLCELVGCDGEDLQWRSECSRVVGAQERPLLLQAMWRPAEGFSRRFEIQRRATVEQSVHMGKQAATLGSGRLPKTGPRVTSMLMELGGRSPELWRSLSELELPPTSQDPPHAYEARGLSGEREETESSGHSGTQLFSSQQASCKLPQTPCFLLLQGYSPRQDCVIYLLDGTTTAFGRSEGEEVFGAHLQLHAPDILPLHCRVLRQEAQPDGQRAALLLEPLHGAPVSLNGTTLTQQVQLCPWDLVGLGNHYMFLYKDPTAGPAHKSPPWLTSGHQRAAVCPTCGCSLPRPSWGFSLRLKDPTCRDLSLSYELEHKDRILEEIFAVLDPRGDDPKLTPAFLLCLYIQHSAVNFRASEFRRLLLHIAGHVQTAVGDVTQELASVQPETPSGGGQGDLGESQSVPIPDIRPLVLWMANSLELLHFIQQEVPRLLPWAEEEEEEEDAEQDDSGSPGSPWQQAITVLDEVVMFTFQQSVYHLTKSLYSTLSGLLDSSPFTERGQLQTPKAVLDTVAVFRDAMRLFSSCGVHRDVVTQLFAYLFFFTNASVFNTLMERGATGGFYQWSRGVQIRANLDLLMDWIQGAGLADVADGFFQKLSSAVNLLATPRETLLQASWSSLRSDFEPLSPAQLHHMLQQYRSGRACPTAWSPAPQDAVAAWSGADVLESFEGHPPLVLPRRDFQLRLGKPVPDPGLVARLQSLQDFVFSLARPSAHPGQCPPMQKPCSEASPPMKNSTGTVPYDGAAVLSQRSAAPRSPSVSDLSSCQTVLTQKLRSLELQCSLREQPDLSCHKGLALDPSCLLTPPNTPQGHELAEPEANLQGGALEREAADQQRQRKNQSPCCKNKEDCEMDEEVFSVELQMGSQGLGLALVDGMSTPMKMSGIYIRSVVPDSPAGQCCRLGPGDRILAVNGQSLVGMEYHSGKELMQTSGDKLSLLVAKCVWKV</sequence>
<dbReference type="KEGG" id="pki:111856037"/>
<dbReference type="CDD" id="cd15472">
    <property type="entry name" value="Myo5p-like_CBD_Rasip1"/>
    <property type="match status" value="1"/>
</dbReference>
<dbReference type="GO" id="GO:0051020">
    <property type="term" value="F:GTPase binding"/>
    <property type="evidence" value="ECO:0007669"/>
    <property type="project" value="TreeGrafter"/>
</dbReference>
<feature type="domain" description="Dilute" evidence="4">
    <location>
        <begin position="554"/>
        <end position="819"/>
    </location>
</feature>
<dbReference type="PROSITE" id="PS50106">
    <property type="entry name" value="PDZ"/>
    <property type="match status" value="1"/>
</dbReference>
<dbReference type="SMART" id="SM00228">
    <property type="entry name" value="PDZ"/>
    <property type="match status" value="1"/>
</dbReference>
<feature type="region of interest" description="Disordered" evidence="1">
    <location>
        <begin position="590"/>
        <end position="609"/>
    </location>
</feature>
<dbReference type="SUPFAM" id="SSF49879">
    <property type="entry name" value="SMAD/FHA domain"/>
    <property type="match status" value="1"/>
</dbReference>
<feature type="region of interest" description="Disordered" evidence="1">
    <location>
        <begin position="214"/>
        <end position="233"/>
    </location>
</feature>
<accession>A0A3B3T0G5</accession>
<evidence type="ECO:0000259" key="4">
    <source>
        <dbReference type="PROSITE" id="PS51126"/>
    </source>
</evidence>
<dbReference type="OrthoDB" id="3908708at2759"/>
<dbReference type="InterPro" id="IPR029071">
    <property type="entry name" value="Ubiquitin-like_domsf"/>
</dbReference>
<feature type="compositionally biased region" description="Basic and acidic residues" evidence="1">
    <location>
        <begin position="266"/>
        <end position="282"/>
    </location>
</feature>
<dbReference type="InterPro" id="IPR008984">
    <property type="entry name" value="SMAD_FHA_dom_sf"/>
</dbReference>
<feature type="compositionally biased region" description="Polar residues" evidence="1">
    <location>
        <begin position="36"/>
        <end position="54"/>
    </location>
</feature>
<reference evidence="5" key="2">
    <citation type="submission" date="2025-09" db="UniProtKB">
        <authorList>
            <consortium name="Ensembl"/>
        </authorList>
    </citation>
    <scope>IDENTIFICATION</scope>
</reference>